<sequence>MGLDVVLESEDLFQARPRPKTAHQPPCIRAKVDEKDIKELLRNRYNNLRRSDDNYRELRPSYSTSPRRRSMPARPHGKNAKNCEVMKRGSVYQSSRELKSIRRLRDERRNVESTCSDEGFLSFEINEATGFPKSRTSFIDIHPLAPVNSTEERVKLNCSSSGSKGFSSRSNEKREKGSVEEQNSDRDSTCNLPKSFSAKAVMFNTPSQLEKGASKASKKLRFSPFKQMLDPIMKSKYLRNPSSMEIEIPGNPPTIKRHRVFHKSSSNEFSKPAEKTNYDGGMVERDKILMMVPSPAHLHATLKLNYKNDTPSYEFALKNPEDVLLAKTWRTDNAFNWVYTFYKYKKKGTTSSDCASKDPLIIGQMQSSCYLCSEVSDTASLESTIVTEFVLYDIAHARKSFGTSNSTDTENYQHRPKRCPSSDFDSNPSTSHPWSMDDLHPYLEIAAVVIQIPFIKKEVEEDKSTEERGIANHANVRVVIPSGPHGLPSSEDGRPSSLLDRWRYRGGCDCGGWDMACPIVVIENPCTDNYVGDYLAKGSQWQMVLFVQGRKEKIPALSITSNGRGQYSVDFHAQLSALQAFSICISILHSSEAPSALNHDNKQMFYSNSLKLLLEQEVKILLEAVADDKSNKKTEQMTPLFILDPPFSPMGRV</sequence>
<dbReference type="Pfam" id="PF12043">
    <property type="entry name" value="DUF3527"/>
    <property type="match status" value="1"/>
</dbReference>
<keyword evidence="3" id="KW-1185">Reference proteome</keyword>
<gene>
    <name evidence="2" type="ORF">A4U43_C06F20000</name>
</gene>
<proteinExistence type="predicted"/>
<feature type="region of interest" description="Disordered" evidence="1">
    <location>
        <begin position="403"/>
        <end position="431"/>
    </location>
</feature>
<evidence type="ECO:0000313" key="3">
    <source>
        <dbReference type="Proteomes" id="UP000243459"/>
    </source>
</evidence>
<dbReference type="OMA" id="SEPQTNH"/>
<dbReference type="PANTHER" id="PTHR31390">
    <property type="entry name" value="EXPRESSED PROTEIN"/>
    <property type="match status" value="1"/>
</dbReference>
<dbReference type="OrthoDB" id="1939710at2759"/>
<dbReference type="InterPro" id="IPR021916">
    <property type="entry name" value="DUF3527"/>
</dbReference>
<evidence type="ECO:0000256" key="1">
    <source>
        <dbReference type="SAM" id="MobiDB-lite"/>
    </source>
</evidence>
<feature type="compositionally biased region" description="Basic and acidic residues" evidence="1">
    <location>
        <begin position="170"/>
        <end position="188"/>
    </location>
</feature>
<organism evidence="2 3">
    <name type="scientific">Asparagus officinalis</name>
    <name type="common">Garden asparagus</name>
    <dbReference type="NCBI Taxonomy" id="4686"/>
    <lineage>
        <taxon>Eukaryota</taxon>
        <taxon>Viridiplantae</taxon>
        <taxon>Streptophyta</taxon>
        <taxon>Embryophyta</taxon>
        <taxon>Tracheophyta</taxon>
        <taxon>Spermatophyta</taxon>
        <taxon>Magnoliopsida</taxon>
        <taxon>Liliopsida</taxon>
        <taxon>Asparagales</taxon>
        <taxon>Asparagaceae</taxon>
        <taxon>Asparagoideae</taxon>
        <taxon>Asparagus</taxon>
    </lineage>
</organism>
<dbReference type="AlphaFoldDB" id="A0A5P1ENA5"/>
<evidence type="ECO:0000313" key="2">
    <source>
        <dbReference type="EMBL" id="ONK67416.1"/>
    </source>
</evidence>
<feature type="compositionally biased region" description="Basic residues" evidence="1">
    <location>
        <begin position="66"/>
        <end position="79"/>
    </location>
</feature>
<dbReference type="Proteomes" id="UP000243459">
    <property type="component" value="Chromosome 6"/>
</dbReference>
<dbReference type="Gramene" id="ONK67416">
    <property type="protein sequence ID" value="ONK67416"/>
    <property type="gene ID" value="A4U43_C06F20000"/>
</dbReference>
<accession>A0A5P1ENA5</accession>
<reference evidence="3" key="1">
    <citation type="journal article" date="2017" name="Nat. Commun.">
        <title>The asparagus genome sheds light on the origin and evolution of a young Y chromosome.</title>
        <authorList>
            <person name="Harkess A."/>
            <person name="Zhou J."/>
            <person name="Xu C."/>
            <person name="Bowers J.E."/>
            <person name="Van der Hulst R."/>
            <person name="Ayyampalayam S."/>
            <person name="Mercati F."/>
            <person name="Riccardi P."/>
            <person name="McKain M.R."/>
            <person name="Kakrana A."/>
            <person name="Tang H."/>
            <person name="Ray J."/>
            <person name="Groenendijk J."/>
            <person name="Arikit S."/>
            <person name="Mathioni S.M."/>
            <person name="Nakano M."/>
            <person name="Shan H."/>
            <person name="Telgmann-Rauber A."/>
            <person name="Kanno A."/>
            <person name="Yue Z."/>
            <person name="Chen H."/>
            <person name="Li W."/>
            <person name="Chen Y."/>
            <person name="Xu X."/>
            <person name="Zhang Y."/>
            <person name="Luo S."/>
            <person name="Chen H."/>
            <person name="Gao J."/>
            <person name="Mao Z."/>
            <person name="Pires J.C."/>
            <person name="Luo M."/>
            <person name="Kudrna D."/>
            <person name="Wing R.A."/>
            <person name="Meyers B.C."/>
            <person name="Yi K."/>
            <person name="Kong H."/>
            <person name="Lavrijsen P."/>
            <person name="Sunseri F."/>
            <person name="Falavigna A."/>
            <person name="Ye Y."/>
            <person name="Leebens-Mack J.H."/>
            <person name="Chen G."/>
        </authorList>
    </citation>
    <scope>NUCLEOTIDE SEQUENCE [LARGE SCALE GENOMIC DNA]</scope>
    <source>
        <strain evidence="3">cv. DH0086</strain>
    </source>
</reference>
<name>A0A5P1ENA5_ASPOF</name>
<dbReference type="PANTHER" id="PTHR31390:SF0">
    <property type="entry name" value="DOMAIN PROTEIN, PUTATIVE (DUF3527)-RELATED"/>
    <property type="match status" value="1"/>
</dbReference>
<feature type="region of interest" description="Disordered" evidence="1">
    <location>
        <begin position="157"/>
        <end position="191"/>
    </location>
</feature>
<dbReference type="EMBL" id="CM007386">
    <property type="protein sequence ID" value="ONK67416.1"/>
    <property type="molecule type" value="Genomic_DNA"/>
</dbReference>
<feature type="region of interest" description="Disordered" evidence="1">
    <location>
        <begin position="51"/>
        <end position="82"/>
    </location>
</feature>
<protein>
    <submittedName>
        <fullName evidence="2">Uncharacterized protein</fullName>
    </submittedName>
</protein>
<feature type="compositionally biased region" description="Low complexity" evidence="1">
    <location>
        <begin position="159"/>
        <end position="169"/>
    </location>
</feature>